<evidence type="ECO:0000256" key="6">
    <source>
        <dbReference type="SAM" id="Phobius"/>
    </source>
</evidence>
<dbReference type="EMBL" id="KN714667">
    <property type="protein sequence ID" value="KUI52945.1"/>
    <property type="molecule type" value="Genomic_DNA"/>
</dbReference>
<dbReference type="PANTHER" id="PTHR33048">
    <property type="entry name" value="PTH11-LIKE INTEGRAL MEMBRANE PROTEIN (AFU_ORTHOLOGUE AFUA_5G11245)"/>
    <property type="match status" value="1"/>
</dbReference>
<protein>
    <recommendedName>
        <fullName evidence="7">Rhodopsin domain-containing protein</fullName>
    </recommendedName>
</protein>
<feature type="transmembrane region" description="Helical" evidence="6">
    <location>
        <begin position="143"/>
        <end position="160"/>
    </location>
</feature>
<dbReference type="Proteomes" id="UP000078576">
    <property type="component" value="Unassembled WGS sequence"/>
</dbReference>
<sequence>MSESLAVRLDDSTAGGYDCNENIGPTGLAAIWFMVALALIVVTARVYAQARITKQFGLSDYLMICSITVTTGFAALITVQYQYGWGRHQACIGDIQEVETQLKYNITGQSFGIMGSTFGRLSFIVFMLHLFDTKTWPRWSLRVLFVLQVITNVGTYLGYAHTSFNGATDVFLTALPTAMVWNLQMPTRLKVGLAMLLGMSAVALVGLIMNVEGTLVEIAASIPLLRPLFKRRFGGLKSSNKPSSYELPHYAARSEQVDSSGISKLGRARATIRSSGMHGGGADDDSSMEDILPMRGKSDIIVRSNSILVRQEYSVNYHDAALVALEGTGMDGPAREPRELCLSTTEHQH</sequence>
<evidence type="ECO:0000256" key="3">
    <source>
        <dbReference type="ARBA" id="ARBA00022989"/>
    </source>
</evidence>
<keyword evidence="2 6" id="KW-0812">Transmembrane</keyword>
<proteinExistence type="inferred from homology"/>
<evidence type="ECO:0000259" key="7">
    <source>
        <dbReference type="Pfam" id="PF20684"/>
    </source>
</evidence>
<name>A0A194UMQ3_CYTMA</name>
<comment type="similarity">
    <text evidence="5">Belongs to the SAT4 family.</text>
</comment>
<dbReference type="Pfam" id="PF20684">
    <property type="entry name" value="Fung_rhodopsin"/>
    <property type="match status" value="2"/>
</dbReference>
<evidence type="ECO:0000256" key="1">
    <source>
        <dbReference type="ARBA" id="ARBA00004141"/>
    </source>
</evidence>
<dbReference type="STRING" id="694573.A0A194UMQ3"/>
<reference evidence="9" key="1">
    <citation type="submission" date="2014-12" db="EMBL/GenBank/DDBJ databases">
        <title>Genome Sequence of Valsa Canker Pathogens Uncovers a Specific Adaption of Colonization on Woody Bark.</title>
        <authorList>
            <person name="Yin Z."/>
            <person name="Liu H."/>
            <person name="Gao X."/>
            <person name="Li Z."/>
            <person name="Song N."/>
            <person name="Ke X."/>
            <person name="Dai Q."/>
            <person name="Wu Y."/>
            <person name="Sun Y."/>
            <person name="Xu J.-R."/>
            <person name="Kang Z.K."/>
            <person name="Wang L."/>
            <person name="Huang L."/>
        </authorList>
    </citation>
    <scope>NUCLEOTIDE SEQUENCE [LARGE SCALE GENOMIC DNA]</scope>
    <source>
        <strain evidence="9">SXYL134</strain>
    </source>
</reference>
<evidence type="ECO:0000256" key="2">
    <source>
        <dbReference type="ARBA" id="ARBA00022692"/>
    </source>
</evidence>
<evidence type="ECO:0000313" key="8">
    <source>
        <dbReference type="EMBL" id="KUI52945.1"/>
    </source>
</evidence>
<feature type="transmembrane region" description="Helical" evidence="6">
    <location>
        <begin position="60"/>
        <end position="79"/>
    </location>
</feature>
<dbReference type="PANTHER" id="PTHR33048:SF47">
    <property type="entry name" value="INTEGRAL MEMBRANE PROTEIN-RELATED"/>
    <property type="match status" value="1"/>
</dbReference>
<evidence type="ECO:0000256" key="5">
    <source>
        <dbReference type="ARBA" id="ARBA00038359"/>
    </source>
</evidence>
<feature type="transmembrane region" description="Helical" evidence="6">
    <location>
        <begin position="111"/>
        <end position="131"/>
    </location>
</feature>
<gene>
    <name evidence="8" type="ORF">VP1G_00321</name>
</gene>
<evidence type="ECO:0000256" key="4">
    <source>
        <dbReference type="ARBA" id="ARBA00023136"/>
    </source>
</evidence>
<comment type="subcellular location">
    <subcellularLocation>
        <location evidence="1">Membrane</location>
        <topology evidence="1">Multi-pass membrane protein</topology>
    </subcellularLocation>
</comment>
<dbReference type="GO" id="GO:0016020">
    <property type="term" value="C:membrane"/>
    <property type="evidence" value="ECO:0007669"/>
    <property type="project" value="UniProtKB-SubCell"/>
</dbReference>
<dbReference type="InterPro" id="IPR049326">
    <property type="entry name" value="Rhodopsin_dom_fungi"/>
</dbReference>
<keyword evidence="9" id="KW-1185">Reference proteome</keyword>
<feature type="domain" description="Rhodopsin" evidence="7">
    <location>
        <begin position="157"/>
        <end position="211"/>
    </location>
</feature>
<evidence type="ECO:0000313" key="9">
    <source>
        <dbReference type="Proteomes" id="UP000078576"/>
    </source>
</evidence>
<dbReference type="InterPro" id="IPR052337">
    <property type="entry name" value="SAT4-like"/>
</dbReference>
<accession>A0A194UMQ3</accession>
<feature type="transmembrane region" description="Helical" evidence="6">
    <location>
        <begin position="191"/>
        <end position="209"/>
    </location>
</feature>
<keyword evidence="3 6" id="KW-1133">Transmembrane helix</keyword>
<dbReference type="OrthoDB" id="3923077at2759"/>
<feature type="domain" description="Rhodopsin" evidence="7">
    <location>
        <begin position="44"/>
        <end position="155"/>
    </location>
</feature>
<keyword evidence="4 6" id="KW-0472">Membrane</keyword>
<organism evidence="8 9">
    <name type="scientific">Cytospora mali</name>
    <name type="common">Apple Valsa canker fungus</name>
    <name type="synonym">Valsa mali</name>
    <dbReference type="NCBI Taxonomy" id="578113"/>
    <lineage>
        <taxon>Eukaryota</taxon>
        <taxon>Fungi</taxon>
        <taxon>Dikarya</taxon>
        <taxon>Ascomycota</taxon>
        <taxon>Pezizomycotina</taxon>
        <taxon>Sordariomycetes</taxon>
        <taxon>Sordariomycetidae</taxon>
        <taxon>Diaporthales</taxon>
        <taxon>Cytosporaceae</taxon>
        <taxon>Cytospora</taxon>
    </lineage>
</organism>
<feature type="transmembrane region" description="Helical" evidence="6">
    <location>
        <begin position="30"/>
        <end position="48"/>
    </location>
</feature>
<dbReference type="AlphaFoldDB" id="A0A194UMQ3"/>